<proteinExistence type="predicted"/>
<organism evidence="5">
    <name type="scientific">marine sediment metagenome</name>
    <dbReference type="NCBI Taxonomy" id="412755"/>
    <lineage>
        <taxon>unclassified sequences</taxon>
        <taxon>metagenomes</taxon>
        <taxon>ecological metagenomes</taxon>
    </lineage>
</organism>
<evidence type="ECO:0000259" key="4">
    <source>
        <dbReference type="SMART" id="SM00841"/>
    </source>
</evidence>
<dbReference type="SMART" id="SM00841">
    <property type="entry name" value="Elong-fact-P_C"/>
    <property type="match status" value="1"/>
</dbReference>
<dbReference type="SUPFAM" id="SSF50249">
    <property type="entry name" value="Nucleic acid-binding proteins"/>
    <property type="match status" value="1"/>
</dbReference>
<feature type="domain" description="Elongation factor P C-terminal" evidence="4">
    <location>
        <begin position="130"/>
        <end position="185"/>
    </location>
</feature>
<evidence type="ECO:0000256" key="2">
    <source>
        <dbReference type="ARBA" id="ARBA00022490"/>
    </source>
</evidence>
<dbReference type="GO" id="GO:0005829">
    <property type="term" value="C:cytosol"/>
    <property type="evidence" value="ECO:0007669"/>
    <property type="project" value="UniProtKB-ARBA"/>
</dbReference>
<dbReference type="GO" id="GO:0003746">
    <property type="term" value="F:translation elongation factor activity"/>
    <property type="evidence" value="ECO:0007669"/>
    <property type="project" value="TreeGrafter"/>
</dbReference>
<reference evidence="5" key="1">
    <citation type="journal article" date="2014" name="Front. Microbiol.">
        <title>High frequency of phylogenetically diverse reductive dehalogenase-homologous genes in deep subseafloor sedimentary metagenomes.</title>
        <authorList>
            <person name="Kawai M."/>
            <person name="Futagami T."/>
            <person name="Toyoda A."/>
            <person name="Takaki Y."/>
            <person name="Nishi S."/>
            <person name="Hori S."/>
            <person name="Arai W."/>
            <person name="Tsubouchi T."/>
            <person name="Morono Y."/>
            <person name="Uchiyama I."/>
            <person name="Ito T."/>
            <person name="Fujiyama A."/>
            <person name="Inagaki F."/>
            <person name="Takami H."/>
        </authorList>
    </citation>
    <scope>NUCLEOTIDE SEQUENCE</scope>
    <source>
        <strain evidence="5">Expedition CK06-06</strain>
    </source>
</reference>
<dbReference type="PIRSF" id="PIRSF005901">
    <property type="entry name" value="EF-P"/>
    <property type="match status" value="1"/>
</dbReference>
<dbReference type="NCBIfam" id="NF001810">
    <property type="entry name" value="PRK00529.1"/>
    <property type="match status" value="1"/>
</dbReference>
<dbReference type="InterPro" id="IPR008991">
    <property type="entry name" value="Translation_prot_SH3-like_sf"/>
</dbReference>
<protein>
    <recommendedName>
        <fullName evidence="4">Elongation factor P C-terminal domain-containing protein</fullName>
    </recommendedName>
</protein>
<dbReference type="Gene3D" id="2.30.30.30">
    <property type="match status" value="1"/>
</dbReference>
<dbReference type="FunFam" id="2.40.50.140:FF:000004">
    <property type="entry name" value="Elongation factor P"/>
    <property type="match status" value="1"/>
</dbReference>
<keyword evidence="2" id="KW-0963">Cytoplasm</keyword>
<gene>
    <name evidence="5" type="ORF">S03H2_55557</name>
</gene>
<dbReference type="FunFam" id="2.30.30.30:FF:000003">
    <property type="entry name" value="Elongation factor P"/>
    <property type="match status" value="1"/>
</dbReference>
<dbReference type="AlphaFoldDB" id="X1IFQ4"/>
<keyword evidence="3" id="KW-0648">Protein biosynthesis</keyword>
<accession>X1IFQ4</accession>
<dbReference type="PANTHER" id="PTHR30053">
    <property type="entry name" value="ELONGATION FACTOR P"/>
    <property type="match status" value="1"/>
</dbReference>
<evidence type="ECO:0000313" key="5">
    <source>
        <dbReference type="EMBL" id="GAH81241.1"/>
    </source>
</evidence>
<dbReference type="InterPro" id="IPR020599">
    <property type="entry name" value="Transl_elong_fac_P/YeiP"/>
</dbReference>
<dbReference type="Gene3D" id="2.40.50.140">
    <property type="entry name" value="Nucleic acid-binding proteins"/>
    <property type="match status" value="2"/>
</dbReference>
<dbReference type="SUPFAM" id="SSF50104">
    <property type="entry name" value="Translation proteins SH3-like domain"/>
    <property type="match status" value="1"/>
</dbReference>
<dbReference type="Pfam" id="PF08207">
    <property type="entry name" value="EFP_N"/>
    <property type="match status" value="1"/>
</dbReference>
<evidence type="ECO:0000256" key="1">
    <source>
        <dbReference type="ARBA" id="ARBA00004496"/>
    </source>
</evidence>
<comment type="subcellular location">
    <subcellularLocation>
        <location evidence="1">Cytoplasm</location>
    </subcellularLocation>
</comment>
<dbReference type="InterPro" id="IPR013852">
    <property type="entry name" value="Transl_elong_P/YeiP_CS"/>
</dbReference>
<dbReference type="InterPro" id="IPR015365">
    <property type="entry name" value="Elong-fact-P_C"/>
</dbReference>
<dbReference type="InterPro" id="IPR012340">
    <property type="entry name" value="NA-bd_OB-fold"/>
</dbReference>
<name>X1IFQ4_9ZZZZ</name>
<dbReference type="InterPro" id="IPR014722">
    <property type="entry name" value="Rib_uL2_dom2"/>
</dbReference>
<dbReference type="GO" id="GO:0043043">
    <property type="term" value="P:peptide biosynthetic process"/>
    <property type="evidence" value="ECO:0007669"/>
    <property type="project" value="InterPro"/>
</dbReference>
<comment type="caution">
    <text evidence="5">The sequence shown here is derived from an EMBL/GenBank/DDBJ whole genome shotgun (WGS) entry which is preliminary data.</text>
</comment>
<dbReference type="EMBL" id="BARU01035496">
    <property type="protein sequence ID" value="GAH81241.1"/>
    <property type="molecule type" value="Genomic_DNA"/>
</dbReference>
<evidence type="ECO:0000256" key="3">
    <source>
        <dbReference type="ARBA" id="ARBA00022917"/>
    </source>
</evidence>
<dbReference type="Pfam" id="PF09285">
    <property type="entry name" value="Elong-fact-P_C"/>
    <property type="match status" value="1"/>
</dbReference>
<dbReference type="PANTHER" id="PTHR30053:SF12">
    <property type="entry name" value="ELONGATION FACTOR P (EF-P) FAMILY PROTEIN"/>
    <property type="match status" value="1"/>
</dbReference>
<dbReference type="CDD" id="cd05794">
    <property type="entry name" value="S1_EF-P_repeat_2"/>
    <property type="match status" value="1"/>
</dbReference>
<sequence>MLSYSELKKGVKIILDSEPYEIIEASHLFKGRGHSVLQVKLKNLTTGNLISKTLRPSDIFEEAELSKIEAKFLYQHRDKYFFCETKNPAKRVDLTLEQIGEQGKFLKPNQIIEGIIFKNRVINISLPIKINLKVIEAPPGVKGGRAEPGTKTVTLETGAKINVPLFIEEGDVIEINTQTGEYARRVE</sequence>
<dbReference type="InterPro" id="IPR013185">
    <property type="entry name" value="Transl_elong_KOW-like"/>
</dbReference>
<dbReference type="PROSITE" id="PS01275">
    <property type="entry name" value="EFP"/>
    <property type="match status" value="1"/>
</dbReference>